<protein>
    <submittedName>
        <fullName evidence="1">Uncharacterized protein</fullName>
    </submittedName>
</protein>
<proteinExistence type="predicted"/>
<accession>A0A5C4LK56</accession>
<reference evidence="1 2" key="1">
    <citation type="submission" date="2019-06" db="EMBL/GenBank/DDBJ databases">
        <title>Genome of Methylobacterium sp. 17Sr1-39.</title>
        <authorList>
            <person name="Seo T."/>
        </authorList>
    </citation>
    <scope>NUCLEOTIDE SEQUENCE [LARGE SCALE GENOMIC DNA]</scope>
    <source>
        <strain evidence="1 2">17Sr1-39</strain>
    </source>
</reference>
<keyword evidence="2" id="KW-1185">Reference proteome</keyword>
<gene>
    <name evidence="1" type="ORF">FF100_04675</name>
</gene>
<dbReference type="AlphaFoldDB" id="A0A5C4LK56"/>
<dbReference type="EMBL" id="VDDA01000002">
    <property type="protein sequence ID" value="TNC14877.1"/>
    <property type="molecule type" value="Genomic_DNA"/>
</dbReference>
<organism evidence="1 2">
    <name type="scientific">Methylobacterium terricola</name>
    <dbReference type="NCBI Taxonomy" id="2583531"/>
    <lineage>
        <taxon>Bacteria</taxon>
        <taxon>Pseudomonadati</taxon>
        <taxon>Pseudomonadota</taxon>
        <taxon>Alphaproteobacteria</taxon>
        <taxon>Hyphomicrobiales</taxon>
        <taxon>Methylobacteriaceae</taxon>
        <taxon>Methylobacterium</taxon>
    </lineage>
</organism>
<name>A0A5C4LK56_9HYPH</name>
<sequence>MHALLSVASSLDALPASDPFGEAVGDCSRGITALMHGRTRLAHAAERTAYLAPSQADSIRELRRRLREEDVKLSAILRIHDPFGLGEPVGLDILQSLAPASVRQAAE</sequence>
<evidence type="ECO:0000313" key="2">
    <source>
        <dbReference type="Proteomes" id="UP000305267"/>
    </source>
</evidence>
<comment type="caution">
    <text evidence="1">The sequence shown here is derived from an EMBL/GenBank/DDBJ whole genome shotgun (WGS) entry which is preliminary data.</text>
</comment>
<dbReference type="Proteomes" id="UP000305267">
    <property type="component" value="Unassembled WGS sequence"/>
</dbReference>
<dbReference type="RefSeq" id="WP_139034418.1">
    <property type="nucleotide sequence ID" value="NZ_VDDA01000002.1"/>
</dbReference>
<evidence type="ECO:0000313" key="1">
    <source>
        <dbReference type="EMBL" id="TNC14877.1"/>
    </source>
</evidence>